<evidence type="ECO:0000256" key="7">
    <source>
        <dbReference type="ARBA" id="ARBA00022737"/>
    </source>
</evidence>
<dbReference type="InterPro" id="IPR017241">
    <property type="entry name" value="Toll-like_receptor"/>
</dbReference>
<evidence type="ECO:0000256" key="16">
    <source>
        <dbReference type="PIRNR" id="PIRNR037595"/>
    </source>
</evidence>
<dbReference type="InterPro" id="IPR003591">
    <property type="entry name" value="Leu-rich_rpt_typical-subtyp"/>
</dbReference>
<evidence type="ECO:0000256" key="11">
    <source>
        <dbReference type="ARBA" id="ARBA00023136"/>
    </source>
</evidence>
<keyword evidence="21" id="KW-1185">Reference proteome</keyword>
<evidence type="ECO:0000256" key="1">
    <source>
        <dbReference type="ARBA" id="ARBA00004479"/>
    </source>
</evidence>
<dbReference type="SMART" id="SM00369">
    <property type="entry name" value="LRR_TYP"/>
    <property type="match status" value="8"/>
</dbReference>
<feature type="signal peptide" evidence="18">
    <location>
        <begin position="1"/>
        <end position="17"/>
    </location>
</feature>
<keyword evidence="7" id="KW-0677">Repeat</keyword>
<keyword evidence="12 17" id="KW-1015">Disulfide bond</keyword>
<feature type="disulfide bond" evidence="17">
    <location>
        <begin position="434"/>
        <end position="456"/>
    </location>
</feature>
<feature type="domain" description="TIR" evidence="19">
    <location>
        <begin position="650"/>
        <end position="793"/>
    </location>
</feature>
<keyword evidence="13 16" id="KW-0675">Receptor</keyword>
<dbReference type="PANTHER" id="PTHR24365:SF17">
    <property type="entry name" value="TOLL-LIKE RECEPTOR 2"/>
    <property type="match status" value="1"/>
</dbReference>
<dbReference type="SMART" id="SM00364">
    <property type="entry name" value="LRR_BAC"/>
    <property type="match status" value="5"/>
</dbReference>
<evidence type="ECO:0000256" key="10">
    <source>
        <dbReference type="ARBA" id="ARBA00023027"/>
    </source>
</evidence>
<evidence type="ECO:0000256" key="12">
    <source>
        <dbReference type="ARBA" id="ARBA00023157"/>
    </source>
</evidence>
<comment type="subcellular location">
    <subcellularLocation>
        <location evidence="1">Membrane</location>
        <topology evidence="1">Single-pass type I membrane protein</topology>
    </subcellularLocation>
</comment>
<dbReference type="PRINTS" id="PR01537">
    <property type="entry name" value="INTRLKN1R1F"/>
</dbReference>
<dbReference type="EMBL" id="JBHFQA010000006">
    <property type="protein sequence ID" value="KAL2098187.1"/>
    <property type="molecule type" value="Genomic_DNA"/>
</dbReference>
<evidence type="ECO:0000256" key="3">
    <source>
        <dbReference type="ARBA" id="ARBA00022588"/>
    </source>
</evidence>
<comment type="similarity">
    <text evidence="2 16">Belongs to the Toll-like receptor family.</text>
</comment>
<dbReference type="InterPro" id="IPR032675">
    <property type="entry name" value="LRR_dom_sf"/>
</dbReference>
<keyword evidence="3 16" id="KW-0399">Innate immunity</keyword>
<dbReference type="PANTHER" id="PTHR24365">
    <property type="entry name" value="TOLL-LIKE RECEPTOR"/>
    <property type="match status" value="1"/>
</dbReference>
<keyword evidence="9" id="KW-1133">Transmembrane helix</keyword>
<dbReference type="PROSITE" id="PS50104">
    <property type="entry name" value="TIR"/>
    <property type="match status" value="1"/>
</dbReference>
<dbReference type="GO" id="GO:0016020">
    <property type="term" value="C:membrane"/>
    <property type="evidence" value="ECO:0007669"/>
    <property type="project" value="UniProtKB-SubCell"/>
</dbReference>
<sequence length="795" mass="91423">MFVFLTLLILCWGLNDGFPHPKPKCDRCDENFACDCTSSNLQEVPDISTSVKSLDLSFNEIKTIRQDDFCDYTHLEILILRSNIISSIAEEGFSTLNKLEVLDLSDNQLNYLSEAWFDRLSSLKHLNVLGNRYETLGKGSLFRSMTKLSTLMVGNQFLVSVFESTFIGLNHLQSFVLYGSNLKSYQPGSFSQMTSISEVTVSINGPFQRNMTLTTAILRDLSRPEARLILSDLRISREQLMPFQELFRRGIRKILLRNLTCSTDTIVFLFGMTQQSILTSVGLEDCEFYGEPTLSLDFPKLDFVTEIYIKDVKLEKFYNFPAFHSISSLINLLKNIKRVALIDSNVFAMPHETTYLLINVEYMDLSRNQFTDLTLREALCAGQFSICLPSIKVFNISSNYIRSFNTLSHLFQGMKRLTALDVSLNVFHTMPQVCVWPQTLRYLNLSSCRLREVTVCIPKTLHVLDLSYNDLTTLDLSYNNLTTFQHNMPNLTELHLSGNRLKTLPGGKHFAHLEVLYIKGNPLISFSGKQMSNYSSLMVMEAGTDTYVCSCEFVNFFKYELGHLVRLKDRKQAYICNSPFELRGKEVADAQLSVFECHAPLAFSLLCATVLVFVISAMVMCHKLHIIWYLQMTWAWVQAKRRPAARKDKVCYDAFVSYSERDAEWVEELLVPELEGAEPPFRLCLHKRDFLPGGWIADSIMAAIEKSQRTLFIVSQHFVQSDWCRYELEYSHFRLFDAGSDAAILILLEPIPDSTIPKRFCKLRKVMNSRTYLEWPEDDSDKPRFWQSLRDTLRM</sequence>
<keyword evidence="10" id="KW-0520">NAD</keyword>
<evidence type="ECO:0000256" key="5">
    <source>
        <dbReference type="ARBA" id="ARBA00022692"/>
    </source>
</evidence>
<evidence type="ECO:0000256" key="4">
    <source>
        <dbReference type="ARBA" id="ARBA00022614"/>
    </source>
</evidence>
<evidence type="ECO:0000256" key="18">
    <source>
        <dbReference type="SAM" id="SignalP"/>
    </source>
</evidence>
<dbReference type="InterPro" id="IPR035897">
    <property type="entry name" value="Toll_tir_struct_dom_sf"/>
</dbReference>
<keyword evidence="11" id="KW-0472">Membrane</keyword>
<dbReference type="InterPro" id="IPR000157">
    <property type="entry name" value="TIR_dom"/>
</dbReference>
<dbReference type="GO" id="GO:0006954">
    <property type="term" value="P:inflammatory response"/>
    <property type="evidence" value="ECO:0007669"/>
    <property type="project" value="UniProtKB-UniRule"/>
</dbReference>
<reference evidence="20 21" key="1">
    <citation type="submission" date="2024-09" db="EMBL/GenBank/DDBJ databases">
        <title>A chromosome-level genome assembly of Gray's grenadier anchovy, Coilia grayii.</title>
        <authorList>
            <person name="Fu Z."/>
        </authorList>
    </citation>
    <scope>NUCLEOTIDE SEQUENCE [LARGE SCALE GENOMIC DNA]</scope>
    <source>
        <strain evidence="20">G4</strain>
        <tissue evidence="20">Muscle</tissue>
    </source>
</reference>
<dbReference type="Pfam" id="PF13516">
    <property type="entry name" value="LRR_6"/>
    <property type="match status" value="1"/>
</dbReference>
<evidence type="ECO:0000256" key="8">
    <source>
        <dbReference type="ARBA" id="ARBA00022859"/>
    </source>
</evidence>
<proteinExistence type="inferred from homology"/>
<dbReference type="SMART" id="SM00255">
    <property type="entry name" value="TIR"/>
    <property type="match status" value="1"/>
</dbReference>
<dbReference type="Pfam" id="PF12799">
    <property type="entry name" value="LRR_4"/>
    <property type="match status" value="1"/>
</dbReference>
<gene>
    <name evidence="20" type="ORF">ACEWY4_007394</name>
</gene>
<comment type="function">
    <text evidence="16">Cooperates with LY96 to mediate the innate immune response to bacterial lipoproteins and other microbial cell wall components. Cooperates with TLR1 or TLR6 to mediate the innate immune response to bacterial lipoproteins or lipopeptides. Acts via MYD88 and TRAF6, leading to NF-kappa-B activation, cytokine secretion and the inflammatory response.</text>
</comment>
<organism evidence="20 21">
    <name type="scientific">Coilia grayii</name>
    <name type="common">Gray's grenadier anchovy</name>
    <dbReference type="NCBI Taxonomy" id="363190"/>
    <lineage>
        <taxon>Eukaryota</taxon>
        <taxon>Metazoa</taxon>
        <taxon>Chordata</taxon>
        <taxon>Craniata</taxon>
        <taxon>Vertebrata</taxon>
        <taxon>Euteleostomi</taxon>
        <taxon>Actinopterygii</taxon>
        <taxon>Neopterygii</taxon>
        <taxon>Teleostei</taxon>
        <taxon>Clupei</taxon>
        <taxon>Clupeiformes</taxon>
        <taxon>Clupeoidei</taxon>
        <taxon>Engraulidae</taxon>
        <taxon>Coilinae</taxon>
        <taxon>Coilia</taxon>
    </lineage>
</organism>
<evidence type="ECO:0000313" key="21">
    <source>
        <dbReference type="Proteomes" id="UP001591681"/>
    </source>
</evidence>
<evidence type="ECO:0000256" key="14">
    <source>
        <dbReference type="ARBA" id="ARBA00023180"/>
    </source>
</evidence>
<feature type="disulfide bond" evidence="17">
    <location>
        <begin position="28"/>
        <end position="34"/>
    </location>
</feature>
<dbReference type="FunFam" id="3.40.50.10140:FF:000001">
    <property type="entry name" value="Toll-like receptor 2"/>
    <property type="match status" value="1"/>
</dbReference>
<keyword evidence="8 16" id="KW-0391">Immunity</keyword>
<evidence type="ECO:0000256" key="17">
    <source>
        <dbReference type="PIRSR" id="PIRSR037595-2"/>
    </source>
</evidence>
<evidence type="ECO:0000256" key="6">
    <source>
        <dbReference type="ARBA" id="ARBA00022729"/>
    </source>
</evidence>
<keyword evidence="15 16" id="KW-0395">Inflammatory response</keyword>
<keyword evidence="5" id="KW-0812">Transmembrane</keyword>
<evidence type="ECO:0000313" key="20">
    <source>
        <dbReference type="EMBL" id="KAL2098187.1"/>
    </source>
</evidence>
<dbReference type="SUPFAM" id="SSF52058">
    <property type="entry name" value="L domain-like"/>
    <property type="match status" value="2"/>
</dbReference>
<accession>A0ABD1KGD4</accession>
<protein>
    <recommendedName>
        <fullName evidence="16">Toll-like receptor 2</fullName>
    </recommendedName>
</protein>
<dbReference type="GO" id="GO:0002224">
    <property type="term" value="P:toll-like receptor signaling pathway"/>
    <property type="evidence" value="ECO:0007669"/>
    <property type="project" value="UniProtKB-UniRule"/>
</dbReference>
<evidence type="ECO:0000256" key="15">
    <source>
        <dbReference type="ARBA" id="ARBA00023198"/>
    </source>
</evidence>
<dbReference type="Pfam" id="PF13855">
    <property type="entry name" value="LRR_8"/>
    <property type="match status" value="2"/>
</dbReference>
<keyword evidence="14" id="KW-0325">Glycoprotein</keyword>
<evidence type="ECO:0000256" key="2">
    <source>
        <dbReference type="ARBA" id="ARBA00009634"/>
    </source>
</evidence>
<dbReference type="InterPro" id="IPR001611">
    <property type="entry name" value="Leu-rich_rpt"/>
</dbReference>
<evidence type="ECO:0000256" key="13">
    <source>
        <dbReference type="ARBA" id="ARBA00023170"/>
    </source>
</evidence>
<dbReference type="InterPro" id="IPR025875">
    <property type="entry name" value="Leu-rich_rpt_4"/>
</dbReference>
<evidence type="ECO:0000259" key="19">
    <source>
        <dbReference type="PROSITE" id="PS50104"/>
    </source>
</evidence>
<dbReference type="Pfam" id="PF01582">
    <property type="entry name" value="TIR"/>
    <property type="match status" value="1"/>
</dbReference>
<dbReference type="AlphaFoldDB" id="A0ABD1KGD4"/>
<dbReference type="Gene3D" id="3.80.10.10">
    <property type="entry name" value="Ribonuclease Inhibitor"/>
    <property type="match status" value="1"/>
</dbReference>
<keyword evidence="6 18" id="KW-0732">Signal</keyword>
<name>A0ABD1KGD4_9TELE</name>
<dbReference type="GO" id="GO:0045087">
    <property type="term" value="P:innate immune response"/>
    <property type="evidence" value="ECO:0007669"/>
    <property type="project" value="UniProtKB-UniRule"/>
</dbReference>
<dbReference type="Gene3D" id="3.40.50.10140">
    <property type="entry name" value="Toll/interleukin-1 receptor homology (TIR) domain"/>
    <property type="match status" value="1"/>
</dbReference>
<dbReference type="Proteomes" id="UP001591681">
    <property type="component" value="Unassembled WGS sequence"/>
</dbReference>
<keyword evidence="4" id="KW-0433">Leucine-rich repeat</keyword>
<dbReference type="SUPFAM" id="SSF52200">
    <property type="entry name" value="Toll/Interleukin receptor TIR domain"/>
    <property type="match status" value="1"/>
</dbReference>
<feature type="chain" id="PRO_5044751119" description="Toll-like receptor 2" evidence="18">
    <location>
        <begin position="18"/>
        <end position="795"/>
    </location>
</feature>
<dbReference type="PROSITE" id="PS51450">
    <property type="entry name" value="LRR"/>
    <property type="match status" value="1"/>
</dbReference>
<evidence type="ECO:0000256" key="9">
    <source>
        <dbReference type="ARBA" id="ARBA00022989"/>
    </source>
</evidence>
<comment type="caution">
    <text evidence="20">The sequence shown here is derived from an EMBL/GenBank/DDBJ whole genome shotgun (WGS) entry which is preliminary data.</text>
</comment>
<dbReference type="PIRSF" id="PIRSF037595">
    <property type="entry name" value="Toll-like_receptor"/>
    <property type="match status" value="1"/>
</dbReference>